<reference evidence="1 2" key="1">
    <citation type="submission" date="2018-06" db="EMBL/GenBank/DDBJ databases">
        <title>Comparative genomics of rhizobia nodulating Arachis hypogaea in China.</title>
        <authorList>
            <person name="Li Y."/>
        </authorList>
    </citation>
    <scope>NUCLEOTIDE SEQUENCE [LARGE SCALE GENOMIC DNA]</scope>
    <source>
        <strain evidence="1 2">CCBAU 51670</strain>
    </source>
</reference>
<dbReference type="Proteomes" id="UP000288972">
    <property type="component" value="Chromosome"/>
</dbReference>
<organism evidence="1 2">
    <name type="scientific">Bradyrhizobium guangzhouense</name>
    <dbReference type="NCBI Taxonomy" id="1325095"/>
    <lineage>
        <taxon>Bacteria</taxon>
        <taxon>Pseudomonadati</taxon>
        <taxon>Pseudomonadota</taxon>
        <taxon>Alphaproteobacteria</taxon>
        <taxon>Hyphomicrobiales</taxon>
        <taxon>Nitrobacteraceae</taxon>
        <taxon>Bradyrhizobium</taxon>
    </lineage>
</organism>
<proteinExistence type="predicted"/>
<dbReference type="KEGG" id="bgz:XH91_05650"/>
<dbReference type="EMBL" id="CP030053">
    <property type="protein sequence ID" value="QAU44881.1"/>
    <property type="molecule type" value="Genomic_DNA"/>
</dbReference>
<gene>
    <name evidence="1" type="ORF">XH91_05650</name>
</gene>
<name>A0AAE5WXG9_9BRAD</name>
<dbReference type="AlphaFoldDB" id="A0AAE5WXG9"/>
<protein>
    <submittedName>
        <fullName evidence="1">Uncharacterized protein</fullName>
    </submittedName>
</protein>
<evidence type="ECO:0000313" key="1">
    <source>
        <dbReference type="EMBL" id="QAU44881.1"/>
    </source>
</evidence>
<sequence>MRPATFARHSRCHAPRKRGIQYAAAPRFNRSCLGVLDRPVEPGDDTFGTVEPCDREAVSGATFARHSRCHAARKRGIQYAAAPRFNHSCLGVLDRPVKPGDDTFGAVEPGDREAVRPATFARHSRCHAPRKRGIQYAAAPGSIAAVSAYWIARSSRAMTPLVRSSLVIEKR</sequence>
<accession>A0AAE5WXG9</accession>
<evidence type="ECO:0000313" key="2">
    <source>
        <dbReference type="Proteomes" id="UP000288972"/>
    </source>
</evidence>